<proteinExistence type="predicted"/>
<dbReference type="AlphaFoldDB" id="A0A3M0KU76"/>
<name>A0A3M0KU76_HIRRU</name>
<gene>
    <name evidence="1" type="ORF">DUI87_06634</name>
</gene>
<dbReference type="Proteomes" id="UP000269221">
    <property type="component" value="Unassembled WGS sequence"/>
</dbReference>
<dbReference type="OrthoDB" id="9120753at2759"/>
<keyword evidence="2" id="KW-1185">Reference proteome</keyword>
<dbReference type="EMBL" id="QRBI01000102">
    <property type="protein sequence ID" value="RMC16695.1"/>
    <property type="molecule type" value="Genomic_DNA"/>
</dbReference>
<evidence type="ECO:0000313" key="2">
    <source>
        <dbReference type="Proteomes" id="UP000269221"/>
    </source>
</evidence>
<organism evidence="1 2">
    <name type="scientific">Hirundo rustica rustica</name>
    <dbReference type="NCBI Taxonomy" id="333673"/>
    <lineage>
        <taxon>Eukaryota</taxon>
        <taxon>Metazoa</taxon>
        <taxon>Chordata</taxon>
        <taxon>Craniata</taxon>
        <taxon>Vertebrata</taxon>
        <taxon>Euteleostomi</taxon>
        <taxon>Archelosauria</taxon>
        <taxon>Archosauria</taxon>
        <taxon>Dinosauria</taxon>
        <taxon>Saurischia</taxon>
        <taxon>Theropoda</taxon>
        <taxon>Coelurosauria</taxon>
        <taxon>Aves</taxon>
        <taxon>Neognathae</taxon>
        <taxon>Neoaves</taxon>
        <taxon>Telluraves</taxon>
        <taxon>Australaves</taxon>
        <taxon>Passeriformes</taxon>
        <taxon>Sylvioidea</taxon>
        <taxon>Hirundinidae</taxon>
        <taxon>Hirundo</taxon>
    </lineage>
</organism>
<evidence type="ECO:0008006" key="3">
    <source>
        <dbReference type="Google" id="ProtNLM"/>
    </source>
</evidence>
<reference evidence="1 2" key="1">
    <citation type="submission" date="2018-07" db="EMBL/GenBank/DDBJ databases">
        <title>A high quality draft genome assembly of the barn swallow (H. rustica rustica).</title>
        <authorList>
            <person name="Formenti G."/>
            <person name="Chiara M."/>
            <person name="Poveda L."/>
            <person name="Francoijs K.-J."/>
            <person name="Bonisoli-Alquati A."/>
            <person name="Canova L."/>
            <person name="Gianfranceschi L."/>
            <person name="Horner D.S."/>
            <person name="Saino N."/>
        </authorList>
    </citation>
    <scope>NUCLEOTIDE SEQUENCE [LARGE SCALE GENOMIC DNA]</scope>
    <source>
        <strain evidence="1">Chelidonia</strain>
        <tissue evidence="1">Blood</tissue>
    </source>
</reference>
<dbReference type="STRING" id="333673.A0A3M0KU76"/>
<protein>
    <recommendedName>
        <fullName evidence="3">Reverse transcriptase domain-containing protein</fullName>
    </recommendedName>
</protein>
<accession>A0A3M0KU76</accession>
<evidence type="ECO:0000313" key="1">
    <source>
        <dbReference type="EMBL" id="RMC16695.1"/>
    </source>
</evidence>
<sequence length="96" mass="10438">MISFDDQVTLLGLVLGPALFNIFIGDLDKGMECSLSQFAGDIKLGGSVDLLEGRKALQSGQAEASDVKFKAKCQVLSLGHKNPRQHQRLESHLVEK</sequence>
<comment type="caution">
    <text evidence="1">The sequence shown here is derived from an EMBL/GenBank/DDBJ whole genome shotgun (WGS) entry which is preliminary data.</text>
</comment>